<name>A0A392SF36_9FABA</name>
<protein>
    <submittedName>
        <fullName evidence="2">Uncharacterized protein</fullName>
    </submittedName>
</protein>
<dbReference type="Proteomes" id="UP000265520">
    <property type="component" value="Unassembled WGS sequence"/>
</dbReference>
<comment type="caution">
    <text evidence="2">The sequence shown here is derived from an EMBL/GenBank/DDBJ whole genome shotgun (WGS) entry which is preliminary data.</text>
</comment>
<reference evidence="2 3" key="1">
    <citation type="journal article" date="2018" name="Front. Plant Sci.">
        <title>Red Clover (Trifolium pratense) and Zigzag Clover (T. medium) - A Picture of Genomic Similarities and Differences.</title>
        <authorList>
            <person name="Dluhosova J."/>
            <person name="Istvanek J."/>
            <person name="Nedelnik J."/>
            <person name="Repkova J."/>
        </authorList>
    </citation>
    <scope>NUCLEOTIDE SEQUENCE [LARGE SCALE GENOMIC DNA]</scope>
    <source>
        <strain evidence="3">cv. 10/8</strain>
        <tissue evidence="2">Leaf</tissue>
    </source>
</reference>
<dbReference type="EMBL" id="LXQA010357958">
    <property type="protein sequence ID" value="MCI46466.1"/>
    <property type="molecule type" value="Genomic_DNA"/>
</dbReference>
<feature type="compositionally biased region" description="Polar residues" evidence="1">
    <location>
        <begin position="51"/>
        <end position="60"/>
    </location>
</feature>
<sequence>MQISADLETIKDSKENPANLNRFVSCQRIPYRRKPITRGINHTPAAPDPTSPRQDLTTTPPHHLHLKSVVAATTTPFSEPSQPPPPQLRS</sequence>
<proteinExistence type="predicted"/>
<feature type="non-terminal residue" evidence="2">
    <location>
        <position position="90"/>
    </location>
</feature>
<feature type="compositionally biased region" description="Pro residues" evidence="1">
    <location>
        <begin position="81"/>
        <end position="90"/>
    </location>
</feature>
<evidence type="ECO:0000256" key="1">
    <source>
        <dbReference type="SAM" id="MobiDB-lite"/>
    </source>
</evidence>
<keyword evidence="3" id="KW-1185">Reference proteome</keyword>
<evidence type="ECO:0000313" key="2">
    <source>
        <dbReference type="EMBL" id="MCI46466.1"/>
    </source>
</evidence>
<accession>A0A392SF36</accession>
<feature type="region of interest" description="Disordered" evidence="1">
    <location>
        <begin position="34"/>
        <end position="90"/>
    </location>
</feature>
<organism evidence="2 3">
    <name type="scientific">Trifolium medium</name>
    <dbReference type="NCBI Taxonomy" id="97028"/>
    <lineage>
        <taxon>Eukaryota</taxon>
        <taxon>Viridiplantae</taxon>
        <taxon>Streptophyta</taxon>
        <taxon>Embryophyta</taxon>
        <taxon>Tracheophyta</taxon>
        <taxon>Spermatophyta</taxon>
        <taxon>Magnoliopsida</taxon>
        <taxon>eudicotyledons</taxon>
        <taxon>Gunneridae</taxon>
        <taxon>Pentapetalae</taxon>
        <taxon>rosids</taxon>
        <taxon>fabids</taxon>
        <taxon>Fabales</taxon>
        <taxon>Fabaceae</taxon>
        <taxon>Papilionoideae</taxon>
        <taxon>50 kb inversion clade</taxon>
        <taxon>NPAAA clade</taxon>
        <taxon>Hologalegina</taxon>
        <taxon>IRL clade</taxon>
        <taxon>Trifolieae</taxon>
        <taxon>Trifolium</taxon>
    </lineage>
</organism>
<dbReference type="AlphaFoldDB" id="A0A392SF36"/>
<evidence type="ECO:0000313" key="3">
    <source>
        <dbReference type="Proteomes" id="UP000265520"/>
    </source>
</evidence>